<dbReference type="PANTHER" id="PTHR47566">
    <property type="match status" value="1"/>
</dbReference>
<dbReference type="GO" id="GO:0035591">
    <property type="term" value="F:signaling adaptor activity"/>
    <property type="evidence" value="ECO:0007669"/>
    <property type="project" value="TreeGrafter"/>
</dbReference>
<dbReference type="EMBL" id="FOBV01000001">
    <property type="protein sequence ID" value="SEM10530.1"/>
    <property type="molecule type" value="Genomic_DNA"/>
</dbReference>
<dbReference type="InterPro" id="IPR052574">
    <property type="entry name" value="CDIRP"/>
</dbReference>
<evidence type="ECO:0008006" key="6">
    <source>
        <dbReference type="Google" id="ProtNLM"/>
    </source>
</evidence>
<evidence type="ECO:0000256" key="3">
    <source>
        <dbReference type="SAM" id="SignalP"/>
    </source>
</evidence>
<feature type="signal peptide" evidence="3">
    <location>
        <begin position="1"/>
        <end position="20"/>
    </location>
</feature>
<keyword evidence="2" id="KW-0677">Repeat</keyword>
<evidence type="ECO:0000313" key="5">
    <source>
        <dbReference type="Proteomes" id="UP000199450"/>
    </source>
</evidence>
<dbReference type="Gene3D" id="3.80.10.10">
    <property type="entry name" value="Ribonuclease Inhibitor"/>
    <property type="match status" value="1"/>
</dbReference>
<accession>A0A1H7VN01</accession>
<dbReference type="PANTHER" id="PTHR47566:SF1">
    <property type="entry name" value="PROTEIN NUD1"/>
    <property type="match status" value="1"/>
</dbReference>
<organism evidence="4 5">
    <name type="scientific">Chryseobacterium taichungense</name>
    <dbReference type="NCBI Taxonomy" id="295069"/>
    <lineage>
        <taxon>Bacteria</taxon>
        <taxon>Pseudomonadati</taxon>
        <taxon>Bacteroidota</taxon>
        <taxon>Flavobacteriia</taxon>
        <taxon>Flavobacteriales</taxon>
        <taxon>Weeksellaceae</taxon>
        <taxon>Chryseobacterium group</taxon>
        <taxon>Chryseobacterium</taxon>
    </lineage>
</organism>
<dbReference type="RefSeq" id="WP_228400811.1">
    <property type="nucleotide sequence ID" value="NZ_FOBV01000001.1"/>
</dbReference>
<dbReference type="InterPro" id="IPR001611">
    <property type="entry name" value="Leu-rich_rpt"/>
</dbReference>
<evidence type="ECO:0000256" key="1">
    <source>
        <dbReference type="ARBA" id="ARBA00022614"/>
    </source>
</evidence>
<dbReference type="SUPFAM" id="SSF52058">
    <property type="entry name" value="L domain-like"/>
    <property type="match status" value="1"/>
</dbReference>
<dbReference type="InterPro" id="IPR032675">
    <property type="entry name" value="LRR_dom_sf"/>
</dbReference>
<reference evidence="5" key="1">
    <citation type="submission" date="2016-10" db="EMBL/GenBank/DDBJ databases">
        <authorList>
            <person name="Varghese N."/>
            <person name="Submissions S."/>
        </authorList>
    </citation>
    <scope>NUCLEOTIDE SEQUENCE [LARGE SCALE GENOMIC DNA]</scope>
    <source>
        <strain evidence="5">DSM 17453</strain>
    </source>
</reference>
<name>A0A1H7VN01_9FLAO</name>
<dbReference type="PROSITE" id="PS51450">
    <property type="entry name" value="LRR"/>
    <property type="match status" value="1"/>
</dbReference>
<evidence type="ECO:0000313" key="4">
    <source>
        <dbReference type="EMBL" id="SEM10530.1"/>
    </source>
</evidence>
<feature type="chain" id="PRO_5011548128" description="Leucine rich repeat-containing protein" evidence="3">
    <location>
        <begin position="21"/>
        <end position="211"/>
    </location>
</feature>
<protein>
    <recommendedName>
        <fullName evidence="6">Leucine rich repeat-containing protein</fullName>
    </recommendedName>
</protein>
<evidence type="ECO:0000256" key="2">
    <source>
        <dbReference type="ARBA" id="ARBA00022737"/>
    </source>
</evidence>
<keyword evidence="1" id="KW-0433">Leucine-rich repeat</keyword>
<proteinExistence type="predicted"/>
<gene>
    <name evidence="4" type="ORF">SAMN05421856_101123</name>
</gene>
<sequence>MKFKIISPLLLISMSAFLQAQKLIFKDKNFEKAAIENFDTNKDGNITQPEADHVENLFLVGKGITSAEDISHFKNARMIVMDENTIPKILIKNMNRLQLFSCTGCKISTFSIENVKSLTSLYLDNNSIEHISLKSAPSINQLTLSLNKIKIIDVSALKSLKNLNLEHNQIQKLDISGNPNLQTLNVKQNPLKETDIIKGNQNVTIFGFHQQ</sequence>
<keyword evidence="5" id="KW-1185">Reference proteome</keyword>
<dbReference type="Proteomes" id="UP000199450">
    <property type="component" value="Unassembled WGS sequence"/>
</dbReference>
<dbReference type="AlphaFoldDB" id="A0A1H7VN01"/>
<keyword evidence="3" id="KW-0732">Signal</keyword>
<dbReference type="STRING" id="295069.SAMN05421856_101123"/>